<dbReference type="InterPro" id="IPR000794">
    <property type="entry name" value="Beta-ketoacyl_synthase"/>
</dbReference>
<comment type="similarity">
    <text evidence="1 3">Belongs to the thiolase-like superfamily. Beta-ketoacyl-ACP synthases family.</text>
</comment>
<evidence type="ECO:0000256" key="3">
    <source>
        <dbReference type="RuleBase" id="RU003694"/>
    </source>
</evidence>
<sequence length="367" mass="39240">MITWKPVYIHERNCVTPLGSNVEENWQQLLAGKSAILQQDVGLVRDVFVAKVPYTVAEVGNEADHETTLEGMLLKAAEPIVKKHKPGPRTAFVLATTKGEIGYLAESDAAQAMLTVLARKIARKLHIVTEPIIVSHACVSGVLAITVAKRLIQMGLYDDAFVLAGDEASEFVLSGFQAFQAMSPFPCRPFDQNRAGVSLGDAAACVYLSLEAGPFQVTGDAAINDANHISGPSRTGEGLYQSVRRTMEEARVSASDIDFISAHGTATLYNDEMEAIAFNRSGLGHVPVNSLKGYFGHTLGAAGLLETVISLQAMEQGLSIPTLGFQKLGTTEALQVVSEWTSAPIQRLLKTASGFGGSNAAILIEKR</sequence>
<evidence type="ECO:0000256" key="1">
    <source>
        <dbReference type="ARBA" id="ARBA00008467"/>
    </source>
</evidence>
<dbReference type="SUPFAM" id="SSF53901">
    <property type="entry name" value="Thiolase-like"/>
    <property type="match status" value="2"/>
</dbReference>
<comment type="caution">
    <text evidence="5">The sequence shown here is derived from an EMBL/GenBank/DDBJ whole genome shotgun (WGS) entry which is preliminary data.</text>
</comment>
<evidence type="ECO:0000313" key="6">
    <source>
        <dbReference type="Proteomes" id="UP001597525"/>
    </source>
</evidence>
<dbReference type="PANTHER" id="PTHR11712">
    <property type="entry name" value="POLYKETIDE SYNTHASE-RELATED"/>
    <property type="match status" value="1"/>
</dbReference>
<evidence type="ECO:0000313" key="5">
    <source>
        <dbReference type="EMBL" id="MFD2967366.1"/>
    </source>
</evidence>
<dbReference type="Pfam" id="PF00109">
    <property type="entry name" value="ketoacyl-synt"/>
    <property type="match status" value="1"/>
</dbReference>
<dbReference type="PROSITE" id="PS52004">
    <property type="entry name" value="KS3_2"/>
    <property type="match status" value="1"/>
</dbReference>
<dbReference type="SMART" id="SM00825">
    <property type="entry name" value="PKS_KS"/>
    <property type="match status" value="1"/>
</dbReference>
<dbReference type="InterPro" id="IPR016039">
    <property type="entry name" value="Thiolase-like"/>
</dbReference>
<evidence type="ECO:0000256" key="2">
    <source>
        <dbReference type="ARBA" id="ARBA00022679"/>
    </source>
</evidence>
<dbReference type="Pfam" id="PF02801">
    <property type="entry name" value="Ketoacyl-synt_C"/>
    <property type="match status" value="1"/>
</dbReference>
<protein>
    <submittedName>
        <fullName evidence="5">Beta-ketoacyl synthase N-terminal-like domain-containing protein</fullName>
    </submittedName>
</protein>
<keyword evidence="6" id="KW-1185">Reference proteome</keyword>
<organism evidence="5 6">
    <name type="scientific">Sphingobacterium bambusae</name>
    <dbReference type="NCBI Taxonomy" id="662858"/>
    <lineage>
        <taxon>Bacteria</taxon>
        <taxon>Pseudomonadati</taxon>
        <taxon>Bacteroidota</taxon>
        <taxon>Sphingobacteriia</taxon>
        <taxon>Sphingobacteriales</taxon>
        <taxon>Sphingobacteriaceae</taxon>
        <taxon>Sphingobacterium</taxon>
    </lineage>
</organism>
<dbReference type="RefSeq" id="WP_320186277.1">
    <property type="nucleotide sequence ID" value="NZ_CP138332.1"/>
</dbReference>
<feature type="domain" description="Ketosynthase family 3 (KS3)" evidence="4">
    <location>
        <begin position="4"/>
        <end position="366"/>
    </location>
</feature>
<dbReference type="InterPro" id="IPR014031">
    <property type="entry name" value="Ketoacyl_synth_C"/>
</dbReference>
<dbReference type="EMBL" id="JBHUPB010000006">
    <property type="protein sequence ID" value="MFD2967366.1"/>
    <property type="molecule type" value="Genomic_DNA"/>
</dbReference>
<accession>A0ABW6BGN4</accession>
<dbReference type="Gene3D" id="3.40.47.10">
    <property type="match status" value="2"/>
</dbReference>
<proteinExistence type="inferred from homology"/>
<dbReference type="InterPro" id="IPR020841">
    <property type="entry name" value="PKS_Beta-ketoAc_synthase_dom"/>
</dbReference>
<dbReference type="InterPro" id="IPR014030">
    <property type="entry name" value="Ketoacyl_synth_N"/>
</dbReference>
<dbReference type="PANTHER" id="PTHR11712:SF336">
    <property type="entry name" value="3-OXOACYL-[ACYL-CARRIER-PROTEIN] SYNTHASE, MITOCHONDRIAL"/>
    <property type="match status" value="1"/>
</dbReference>
<keyword evidence="2 3" id="KW-0808">Transferase</keyword>
<dbReference type="Proteomes" id="UP001597525">
    <property type="component" value="Unassembled WGS sequence"/>
</dbReference>
<evidence type="ECO:0000259" key="4">
    <source>
        <dbReference type="PROSITE" id="PS52004"/>
    </source>
</evidence>
<gene>
    <name evidence="5" type="ORF">ACFS7Y_08205</name>
</gene>
<reference evidence="6" key="1">
    <citation type="journal article" date="2019" name="Int. J. Syst. Evol. Microbiol.">
        <title>The Global Catalogue of Microorganisms (GCM) 10K type strain sequencing project: providing services to taxonomists for standard genome sequencing and annotation.</title>
        <authorList>
            <consortium name="The Broad Institute Genomics Platform"/>
            <consortium name="The Broad Institute Genome Sequencing Center for Infectious Disease"/>
            <person name="Wu L."/>
            <person name="Ma J."/>
        </authorList>
    </citation>
    <scope>NUCLEOTIDE SEQUENCE [LARGE SCALE GENOMIC DNA]</scope>
    <source>
        <strain evidence="6">KCTC 22814</strain>
    </source>
</reference>
<name>A0ABW6BGN4_9SPHI</name>